<dbReference type="InterPro" id="IPR011032">
    <property type="entry name" value="GroES-like_sf"/>
</dbReference>
<organism evidence="3 4">
    <name type="scientific">Enterococcus thailandicus</name>
    <dbReference type="NCBI Taxonomy" id="417368"/>
    <lineage>
        <taxon>Bacteria</taxon>
        <taxon>Bacillati</taxon>
        <taxon>Bacillota</taxon>
        <taxon>Bacilli</taxon>
        <taxon>Lactobacillales</taxon>
        <taxon>Enterococcaceae</taxon>
        <taxon>Enterococcus</taxon>
    </lineage>
</organism>
<dbReference type="Pfam" id="PF08240">
    <property type="entry name" value="ADH_N"/>
    <property type="match status" value="1"/>
</dbReference>
<evidence type="ECO:0000313" key="3">
    <source>
        <dbReference type="EMBL" id="OAQ55055.1"/>
    </source>
</evidence>
<dbReference type="EMBL" id="LWMN01000016">
    <property type="protein sequence ID" value="OAQ55055.1"/>
    <property type="molecule type" value="Genomic_DNA"/>
</dbReference>
<dbReference type="Pfam" id="PF13602">
    <property type="entry name" value="ADH_zinc_N_2"/>
    <property type="match status" value="1"/>
</dbReference>
<evidence type="ECO:0000256" key="1">
    <source>
        <dbReference type="RuleBase" id="RU364000"/>
    </source>
</evidence>
<dbReference type="SUPFAM" id="SSF51735">
    <property type="entry name" value="NAD(P)-binding Rossmann-fold domains"/>
    <property type="match status" value="1"/>
</dbReference>
<proteinExistence type="inferred from homology"/>
<dbReference type="CDD" id="cd08252">
    <property type="entry name" value="AL_MDR"/>
    <property type="match status" value="1"/>
</dbReference>
<dbReference type="SMART" id="SM00829">
    <property type="entry name" value="PKS_ER"/>
    <property type="match status" value="1"/>
</dbReference>
<dbReference type="InterPro" id="IPR013154">
    <property type="entry name" value="ADH-like_N"/>
</dbReference>
<dbReference type="InterPro" id="IPR036291">
    <property type="entry name" value="NAD(P)-bd_dom_sf"/>
</dbReference>
<dbReference type="GO" id="GO:0008270">
    <property type="term" value="F:zinc ion binding"/>
    <property type="evidence" value="ECO:0007669"/>
    <property type="project" value="InterPro"/>
</dbReference>
<sequence>MTKQMKKIGFYQGLPVEEKDSFIKIMDVVPVATGHDLLVAVDAISVNPVDTKLRQGAAKKEQLTVLGFDAVGRILAVGDAVEKFQVGERIFYAGSSKRPGSNQEFQLVDERIVAKAPNSLSDEKAAALPLTSLTAFELLFEKFQLTPQAKANVGKKILVINGGGGVGSILTQLANWSGLEVFATASVKNFEWLRNNGVDHPLDYHKDLKEQLISLGTNRVDYVAVLYDVLPYFQQLPELVQPGGRVGSIVGVNQPLPIGEWKNQSISFDWEYMFAKTDFDYKIETQGEILAEIATLIDEKVIHSHVGKIYQGISVAHLKEATKDVEEGHVQGKVVLTGGFVD</sequence>
<reference evidence="3 4" key="1">
    <citation type="submission" date="2016-04" db="EMBL/GenBank/DDBJ databases">
        <title>Draft genome of an Enterococcus thailandicus strain isolated from bovine feces.</title>
        <authorList>
            <person name="Beukers A.G."/>
            <person name="Zaheer R."/>
            <person name="Goji N."/>
            <person name="Cook S.R."/>
            <person name="Amoako K."/>
            <person name="Chaves A.V."/>
            <person name="Ward M.P."/>
            <person name="Mcallister T.A."/>
        </authorList>
    </citation>
    <scope>NUCLEOTIDE SEQUENCE [LARGE SCALE GENOMIC DNA]</scope>
    <source>
        <strain evidence="3 4">F0711D 46</strain>
    </source>
</reference>
<dbReference type="Proteomes" id="UP000078516">
    <property type="component" value="Unassembled WGS sequence"/>
</dbReference>
<accession>A0A179EP90</accession>
<dbReference type="InterPro" id="IPR052585">
    <property type="entry name" value="Lipid_raft_assoc_Zn_ADH"/>
</dbReference>
<keyword evidence="1" id="KW-0479">Metal-binding</keyword>
<keyword evidence="1" id="KW-0560">Oxidoreductase</keyword>
<dbReference type="SUPFAM" id="SSF50129">
    <property type="entry name" value="GroES-like"/>
    <property type="match status" value="1"/>
</dbReference>
<dbReference type="Gene3D" id="3.40.50.720">
    <property type="entry name" value="NAD(P)-binding Rossmann-like Domain"/>
    <property type="match status" value="1"/>
</dbReference>
<dbReference type="PANTHER" id="PTHR43482">
    <property type="entry name" value="PROTEIN AST1-RELATED"/>
    <property type="match status" value="1"/>
</dbReference>
<keyword evidence="4" id="KW-1185">Reference proteome</keyword>
<evidence type="ECO:0000313" key="4">
    <source>
        <dbReference type="Proteomes" id="UP000078516"/>
    </source>
</evidence>
<dbReference type="InterPro" id="IPR020843">
    <property type="entry name" value="ER"/>
</dbReference>
<dbReference type="GO" id="GO:0016491">
    <property type="term" value="F:oxidoreductase activity"/>
    <property type="evidence" value="ECO:0007669"/>
    <property type="project" value="UniProtKB-KW"/>
</dbReference>
<gene>
    <name evidence="3" type="ORF">A6E74_10685</name>
</gene>
<dbReference type="RefSeq" id="WP_067485054.1">
    <property type="nucleotide sequence ID" value="NZ_JARQAN010000009.1"/>
</dbReference>
<dbReference type="InterPro" id="IPR014182">
    <property type="entry name" value="ADH_Zn_typ-1"/>
</dbReference>
<dbReference type="Gene3D" id="3.90.180.10">
    <property type="entry name" value="Medium-chain alcohol dehydrogenases, catalytic domain"/>
    <property type="match status" value="1"/>
</dbReference>
<protein>
    <recommendedName>
        <fullName evidence="1">Zinc-type alcohol dehydrogenase-like protein</fullName>
    </recommendedName>
</protein>
<name>A0A179EP90_ENTTH</name>
<dbReference type="PANTHER" id="PTHR43482:SF1">
    <property type="entry name" value="PROTEIN AST1-RELATED"/>
    <property type="match status" value="1"/>
</dbReference>
<evidence type="ECO:0000259" key="2">
    <source>
        <dbReference type="SMART" id="SM00829"/>
    </source>
</evidence>
<keyword evidence="1" id="KW-0862">Zinc</keyword>
<comment type="similarity">
    <text evidence="1">Belongs to the zinc-containing alcohol dehydrogenase family. Quinone oxidoreductase subfamily.</text>
</comment>
<dbReference type="NCBIfam" id="TIGR02817">
    <property type="entry name" value="adh_fam_1"/>
    <property type="match status" value="1"/>
</dbReference>
<dbReference type="AlphaFoldDB" id="A0A179EP90"/>
<comment type="caution">
    <text evidence="3">The sequence shown here is derived from an EMBL/GenBank/DDBJ whole genome shotgun (WGS) entry which is preliminary data.</text>
</comment>
<feature type="domain" description="Enoyl reductase (ER)" evidence="2">
    <location>
        <begin position="19"/>
        <end position="336"/>
    </location>
</feature>